<evidence type="ECO:0000259" key="2">
    <source>
        <dbReference type="Pfam" id="PF13312"/>
    </source>
</evidence>
<reference evidence="3" key="1">
    <citation type="submission" date="2016-10" db="EMBL/GenBank/DDBJ databases">
        <title>Sequence of Gallionella enrichment culture.</title>
        <authorList>
            <person name="Poehlein A."/>
            <person name="Muehling M."/>
            <person name="Daniel R."/>
        </authorList>
    </citation>
    <scope>NUCLEOTIDE SEQUENCE</scope>
</reference>
<dbReference type="EC" id="2.3.1.189" evidence="3"/>
<dbReference type="Gene3D" id="3.40.630.30">
    <property type="match status" value="1"/>
</dbReference>
<proteinExistence type="predicted"/>
<dbReference type="EMBL" id="MLJW01000741">
    <property type="protein sequence ID" value="OIQ83046.1"/>
    <property type="molecule type" value="Genomic_DNA"/>
</dbReference>
<dbReference type="InterPro" id="IPR000182">
    <property type="entry name" value="GNAT_dom"/>
</dbReference>
<feature type="domain" description="N-acetyltransferase" evidence="1">
    <location>
        <begin position="120"/>
        <end position="180"/>
    </location>
</feature>
<dbReference type="GO" id="GO:0035447">
    <property type="term" value="F:mycothiol synthase activity"/>
    <property type="evidence" value="ECO:0007669"/>
    <property type="project" value="UniProtKB-EC"/>
</dbReference>
<dbReference type="AlphaFoldDB" id="A0A1J5QHR5"/>
<accession>A0A1J5QHR5</accession>
<dbReference type="InterPro" id="IPR025289">
    <property type="entry name" value="DUF4081"/>
</dbReference>
<evidence type="ECO:0000259" key="1">
    <source>
        <dbReference type="Pfam" id="PF00583"/>
    </source>
</evidence>
<organism evidence="3">
    <name type="scientific">mine drainage metagenome</name>
    <dbReference type="NCBI Taxonomy" id="410659"/>
    <lineage>
        <taxon>unclassified sequences</taxon>
        <taxon>metagenomes</taxon>
        <taxon>ecological metagenomes</taxon>
    </lineage>
</organism>
<name>A0A1J5QHR5_9ZZZZ</name>
<dbReference type="SUPFAM" id="SSF55729">
    <property type="entry name" value="Acyl-CoA N-acyltransferases (Nat)"/>
    <property type="match status" value="1"/>
</dbReference>
<keyword evidence="3" id="KW-0012">Acyltransferase</keyword>
<sequence>MLALWSRLARDWSRPREIRADQPSLMIDHAPLVEPDPLVARSSPSDFPLLLPACVAMFEEEVGYSPVSGPGGPYESRVRMLVGTGMSYSRIDDGPAGTDARARSQVRREVVFKAEIGAVAGGVAQIQGVWVPPKHRGHRLSEFGMAAVVTAARRDIAPVVSLYVNSYNTRALSAYRAVGFRQVGTFATVLF</sequence>
<dbReference type="Pfam" id="PF00583">
    <property type="entry name" value="Acetyltransf_1"/>
    <property type="match status" value="1"/>
</dbReference>
<evidence type="ECO:0000313" key="3">
    <source>
        <dbReference type="EMBL" id="OIQ83046.1"/>
    </source>
</evidence>
<keyword evidence="3" id="KW-0808">Transferase</keyword>
<dbReference type="Pfam" id="PF13312">
    <property type="entry name" value="DUF4081"/>
    <property type="match status" value="1"/>
</dbReference>
<comment type="caution">
    <text evidence="3">The sequence shown here is derived from an EMBL/GenBank/DDBJ whole genome shotgun (WGS) entry which is preliminary data.</text>
</comment>
<dbReference type="InterPro" id="IPR016181">
    <property type="entry name" value="Acyl_CoA_acyltransferase"/>
</dbReference>
<feature type="domain" description="DUF4081" evidence="2">
    <location>
        <begin position="2"/>
        <end position="48"/>
    </location>
</feature>
<gene>
    <name evidence="3" type="primary">mshD_15</name>
    <name evidence="3" type="ORF">GALL_351510</name>
</gene>
<protein>
    <submittedName>
        <fullName evidence="3">Mycothiol acetyltransferase</fullName>
        <ecNumber evidence="3">2.3.1.189</ecNumber>
    </submittedName>
</protein>